<dbReference type="OrthoDB" id="3401220at2"/>
<sequence length="103" mass="11653">MSQTEAPALPAHHDEHAPHPAQARWYEAPKVDLAEEPSGQWGWHGEYPNAYRWIALATIASLLVMLIGNHKGHVEDVWLIAFAAITALWLVVDIVSKRGRWKR</sequence>
<dbReference type="EMBL" id="ACZI02000003">
    <property type="protein sequence ID" value="EFV14901.1"/>
    <property type="molecule type" value="Genomic_DNA"/>
</dbReference>
<evidence type="ECO:0000313" key="3">
    <source>
        <dbReference type="EMBL" id="EFV14901.1"/>
    </source>
</evidence>
<dbReference type="Proteomes" id="UP000004816">
    <property type="component" value="Unassembled WGS sequence"/>
</dbReference>
<comment type="caution">
    <text evidence="3">The sequence shown here is derived from an EMBL/GenBank/DDBJ whole genome shotgun (WGS) entry which is preliminary data.</text>
</comment>
<evidence type="ECO:0000256" key="1">
    <source>
        <dbReference type="SAM" id="MobiDB-lite"/>
    </source>
</evidence>
<feature type="transmembrane region" description="Helical" evidence="2">
    <location>
        <begin position="50"/>
        <end position="71"/>
    </location>
</feature>
<dbReference type="RefSeq" id="WP_007466964.1">
    <property type="nucleotide sequence ID" value="NZ_KI391954.1"/>
</dbReference>
<keyword evidence="2" id="KW-0812">Transmembrane</keyword>
<reference evidence="3 4" key="1">
    <citation type="journal article" date="2011" name="Stand. Genomic Sci.">
        <title>High quality draft genome sequence of Segniliparus rugosus CDC 945(T)= (ATCC BAA-974(T)).</title>
        <authorList>
            <person name="Earl A.M."/>
            <person name="Desjardins C.A."/>
            <person name="Fitzgerald M.G."/>
            <person name="Arachchi H.M."/>
            <person name="Zeng Q."/>
            <person name="Mehta T."/>
            <person name="Griggs A."/>
            <person name="Birren B.W."/>
            <person name="Toney N.C."/>
            <person name="Carr J."/>
            <person name="Posey J."/>
            <person name="Butler W.R."/>
        </authorList>
    </citation>
    <scope>NUCLEOTIDE SEQUENCE [LARGE SCALE GENOMIC DNA]</scope>
    <source>
        <strain evidence="4">ATCC BAA-974 / DSM 45345 / CCUG 50838 / CIP 108380 / JCM 13579 / CDC 945</strain>
    </source>
</reference>
<organism evidence="3 4">
    <name type="scientific">Segniliparus rugosus (strain ATCC BAA-974 / DSM 45345 / CCUG 50838 / CIP 108380 / JCM 13579 / CDC 945)</name>
    <dbReference type="NCBI Taxonomy" id="679197"/>
    <lineage>
        <taxon>Bacteria</taxon>
        <taxon>Bacillati</taxon>
        <taxon>Actinomycetota</taxon>
        <taxon>Actinomycetes</taxon>
        <taxon>Mycobacteriales</taxon>
        <taxon>Segniliparaceae</taxon>
        <taxon>Segniliparus</taxon>
    </lineage>
</organism>
<keyword evidence="2" id="KW-1133">Transmembrane helix</keyword>
<dbReference type="STRING" id="679197.HMPREF9336_00202"/>
<dbReference type="AlphaFoldDB" id="E5XL33"/>
<dbReference type="InterPro" id="IPR024341">
    <property type="entry name" value="DUF2631"/>
</dbReference>
<accession>E5XL33</accession>
<feature type="region of interest" description="Disordered" evidence="1">
    <location>
        <begin position="1"/>
        <end position="21"/>
    </location>
</feature>
<gene>
    <name evidence="3" type="ORF">HMPREF9336_00202</name>
</gene>
<feature type="compositionally biased region" description="Low complexity" evidence="1">
    <location>
        <begin position="1"/>
        <end position="10"/>
    </location>
</feature>
<dbReference type="eggNOG" id="ENOG5033DTE">
    <property type="taxonomic scope" value="Bacteria"/>
</dbReference>
<dbReference type="HOGENOM" id="CLU_166791_0_0_11"/>
<feature type="transmembrane region" description="Helical" evidence="2">
    <location>
        <begin position="77"/>
        <end position="95"/>
    </location>
</feature>
<evidence type="ECO:0000313" key="4">
    <source>
        <dbReference type="Proteomes" id="UP000004816"/>
    </source>
</evidence>
<keyword evidence="2" id="KW-0472">Membrane</keyword>
<proteinExistence type="predicted"/>
<evidence type="ECO:0008006" key="5">
    <source>
        <dbReference type="Google" id="ProtNLM"/>
    </source>
</evidence>
<keyword evidence="4" id="KW-1185">Reference proteome</keyword>
<dbReference type="Pfam" id="PF10939">
    <property type="entry name" value="DUF2631"/>
    <property type="match status" value="1"/>
</dbReference>
<evidence type="ECO:0000256" key="2">
    <source>
        <dbReference type="SAM" id="Phobius"/>
    </source>
</evidence>
<protein>
    <recommendedName>
        <fullName evidence="5">DUF2631 domain-containing protein</fullName>
    </recommendedName>
</protein>
<name>E5XL33_SEGRC</name>